<dbReference type="EMBL" id="JACIGK010000014">
    <property type="protein sequence ID" value="MBB4266521.1"/>
    <property type="molecule type" value="Genomic_DNA"/>
</dbReference>
<feature type="transmembrane region" description="Helical" evidence="1">
    <location>
        <begin position="464"/>
        <end position="487"/>
    </location>
</feature>
<feature type="transmembrane region" description="Helical" evidence="1">
    <location>
        <begin position="880"/>
        <end position="899"/>
    </location>
</feature>
<dbReference type="PANTHER" id="PTHR32063">
    <property type="match status" value="1"/>
</dbReference>
<gene>
    <name evidence="2" type="ORF">GGD89_002153</name>
</gene>
<dbReference type="AlphaFoldDB" id="A0A7W6RED8"/>
<dbReference type="InterPro" id="IPR001036">
    <property type="entry name" value="Acrflvin-R"/>
</dbReference>
<feature type="transmembrane region" description="Helical" evidence="1">
    <location>
        <begin position="948"/>
        <end position="971"/>
    </location>
</feature>
<dbReference type="PRINTS" id="PR00702">
    <property type="entry name" value="ACRIFLAVINRP"/>
</dbReference>
<dbReference type="SUPFAM" id="SSF82693">
    <property type="entry name" value="Multidrug efflux transporter AcrB pore domain, PN1, PN2, PC1 and PC2 subdomains"/>
    <property type="match status" value="2"/>
</dbReference>
<evidence type="ECO:0000313" key="3">
    <source>
        <dbReference type="Proteomes" id="UP000554286"/>
    </source>
</evidence>
<keyword evidence="1" id="KW-1133">Transmembrane helix</keyword>
<organism evidence="2 3">
    <name type="scientific">Roseospira visakhapatnamensis</name>
    <dbReference type="NCBI Taxonomy" id="390880"/>
    <lineage>
        <taxon>Bacteria</taxon>
        <taxon>Pseudomonadati</taxon>
        <taxon>Pseudomonadota</taxon>
        <taxon>Alphaproteobacteria</taxon>
        <taxon>Rhodospirillales</taxon>
        <taxon>Rhodospirillaceae</taxon>
        <taxon>Roseospira</taxon>
    </lineage>
</organism>
<dbReference type="RefSeq" id="WP_184045036.1">
    <property type="nucleotide sequence ID" value="NZ_JACIGK010000014.1"/>
</dbReference>
<dbReference type="SUPFAM" id="SSF82866">
    <property type="entry name" value="Multidrug efflux transporter AcrB transmembrane domain"/>
    <property type="match status" value="2"/>
</dbReference>
<evidence type="ECO:0000313" key="2">
    <source>
        <dbReference type="EMBL" id="MBB4266521.1"/>
    </source>
</evidence>
<accession>A0A7W6RED8</accession>
<evidence type="ECO:0000256" key="1">
    <source>
        <dbReference type="SAM" id="Phobius"/>
    </source>
</evidence>
<proteinExistence type="predicted"/>
<sequence length="1032" mass="111245">MNPAVFAIRRKAFTLFVVALLAILGLQSYANLGWLEDPVFSIKTATVYTAWPGASPLEVERQVTERIERAVQEIPELDHVRSLSRAGESIVFVDIDDRYRSSALPQIWDLLRRKVADVQGGMPEGAGPSQVNDDYGDVYGVLLAVYGDGVPFARLSDYVEALQRELLLIEGVSRAVFWGERQETIEITVSGARLANLGLTADEVLRALSTQNRVVPAGALESGRDRFRVDVPGTFDAVEDVGDLVVGRDADDRLVLVRDIADVRRAVADPLPRLMRFNGHDAMAIGLSPVASANIVSMGEAVRARLDALEAQRPVGLEVGIISDQPAIVDRAIASFVVSLVAACAIVLGVVWLFMGLRGGLIVGLGLVLTILATMVVMRIAGIDLQRMSVGAMIVGLGILVDNAIVVTDYILVRMKRGDGRVDAAARAVRDLSWPLLGATLVAIAAFLPIFLSPDQTGEYVATLFSVIAIALVISWVLAITVTPVLCHMLLRAPATGTADPFSGPVFAAYRGALRLSLRHRLLILGLMAGMIGLSGYGFTFVSQNFFPSSNRTAVMLDYWLPEGAHIDDVSEDLRAVEAHFLGLDPVVSVATFVGAGPVRFQISLNPEIPYQSYGQVIIELESADHVPAMVAHGDRYLVETFPQAEPRMRVFPLATTEAFKIEARFSGPDPVVLQGLAEAAMAILAAEPGAKYVRHDWRQMTRTIRPAFDQPRARRAGVTREDVAFALARVTDGARVGAYREGDDRLPIVWRLPAAERHDAGRLEQVQVYSQAAGAGVPLGQVVSGIDMVWEQPLIWRRDRQRTITVQADPQGMEAYELQARVQAAIEAIPLPEGYMFEWGGEYEGSVDGQANVNAQVPIGMIITLIILVALFNGLRQPVIIFLTVPLCIVGVTVGLLLTGEPFGFMALLGVLSLQGMLIKNGIVLVDQVETGMRDGLAPYDAVLAGSIGRLVSITVGALTTALGLIPLLFDTFFRAMAVSIMGGLLFGTVLTLIVLPVLYTLAFRIGTRPRAGGRTPNGSARARVAASPAT</sequence>
<dbReference type="InterPro" id="IPR027463">
    <property type="entry name" value="AcrB_DN_DC_subdom"/>
</dbReference>
<feature type="transmembrane region" description="Helical" evidence="1">
    <location>
        <begin position="388"/>
        <end position="413"/>
    </location>
</feature>
<feature type="transmembrane region" description="Helical" evidence="1">
    <location>
        <begin position="332"/>
        <end position="354"/>
    </location>
</feature>
<dbReference type="GO" id="GO:0005886">
    <property type="term" value="C:plasma membrane"/>
    <property type="evidence" value="ECO:0007669"/>
    <property type="project" value="TreeGrafter"/>
</dbReference>
<feature type="transmembrane region" description="Helical" evidence="1">
    <location>
        <begin position="856"/>
        <end position="873"/>
    </location>
</feature>
<dbReference type="SUPFAM" id="SSF82714">
    <property type="entry name" value="Multidrug efflux transporter AcrB TolC docking domain, DN and DC subdomains"/>
    <property type="match status" value="2"/>
</dbReference>
<dbReference type="Gene3D" id="1.20.1640.10">
    <property type="entry name" value="Multidrug efflux transporter AcrB transmembrane domain"/>
    <property type="match status" value="2"/>
</dbReference>
<feature type="transmembrane region" description="Helical" evidence="1">
    <location>
        <begin position="361"/>
        <end position="382"/>
    </location>
</feature>
<feature type="transmembrane region" description="Helical" evidence="1">
    <location>
        <begin position="977"/>
        <end position="1003"/>
    </location>
</feature>
<dbReference type="PANTHER" id="PTHR32063:SF18">
    <property type="entry name" value="CATION EFFLUX SYSTEM PROTEIN"/>
    <property type="match status" value="1"/>
</dbReference>
<dbReference type="Gene3D" id="3.30.70.1430">
    <property type="entry name" value="Multidrug efflux transporter AcrB pore domain"/>
    <property type="match status" value="2"/>
</dbReference>
<feature type="transmembrane region" description="Helical" evidence="1">
    <location>
        <begin position="905"/>
        <end position="927"/>
    </location>
</feature>
<dbReference type="Gene3D" id="3.30.70.1320">
    <property type="entry name" value="Multidrug efflux transporter AcrB pore domain like"/>
    <property type="match status" value="1"/>
</dbReference>
<feature type="transmembrane region" description="Helical" evidence="1">
    <location>
        <begin position="522"/>
        <end position="542"/>
    </location>
</feature>
<comment type="caution">
    <text evidence="2">The sequence shown here is derived from an EMBL/GenBank/DDBJ whole genome shotgun (WGS) entry which is preliminary data.</text>
</comment>
<dbReference type="GO" id="GO:0042910">
    <property type="term" value="F:xenobiotic transmembrane transporter activity"/>
    <property type="evidence" value="ECO:0007669"/>
    <property type="project" value="TreeGrafter"/>
</dbReference>
<dbReference type="Pfam" id="PF00873">
    <property type="entry name" value="ACR_tran"/>
    <property type="match status" value="1"/>
</dbReference>
<dbReference type="Gene3D" id="3.30.2090.10">
    <property type="entry name" value="Multidrug efflux transporter AcrB TolC docking domain, DN and DC subdomains"/>
    <property type="match status" value="2"/>
</dbReference>
<keyword evidence="1" id="KW-0812">Transmembrane</keyword>
<dbReference type="Gene3D" id="3.30.70.1440">
    <property type="entry name" value="Multidrug efflux transporter AcrB pore domain"/>
    <property type="match status" value="1"/>
</dbReference>
<protein>
    <submittedName>
        <fullName evidence="2">Multidrug efflux pump subunit AcrB</fullName>
    </submittedName>
</protein>
<keyword evidence="3" id="KW-1185">Reference proteome</keyword>
<name>A0A7W6RED8_9PROT</name>
<keyword evidence="1" id="KW-0472">Membrane</keyword>
<feature type="transmembrane region" description="Helical" evidence="1">
    <location>
        <begin position="434"/>
        <end position="452"/>
    </location>
</feature>
<reference evidence="2 3" key="1">
    <citation type="submission" date="2020-08" db="EMBL/GenBank/DDBJ databases">
        <title>Genome sequencing of Purple Non-Sulfur Bacteria from various extreme environments.</title>
        <authorList>
            <person name="Mayer M."/>
        </authorList>
    </citation>
    <scope>NUCLEOTIDE SEQUENCE [LARGE SCALE GENOMIC DNA]</scope>
    <source>
        <strain evidence="2 3">JA131</strain>
    </source>
</reference>
<dbReference type="Proteomes" id="UP000554286">
    <property type="component" value="Unassembled WGS sequence"/>
</dbReference>